<organism evidence="1 2">
    <name type="scientific">Asanoa iriomotensis</name>
    <dbReference type="NCBI Taxonomy" id="234613"/>
    <lineage>
        <taxon>Bacteria</taxon>
        <taxon>Bacillati</taxon>
        <taxon>Actinomycetota</taxon>
        <taxon>Actinomycetes</taxon>
        <taxon>Micromonosporales</taxon>
        <taxon>Micromonosporaceae</taxon>
        <taxon>Asanoa</taxon>
    </lineage>
</organism>
<protein>
    <recommendedName>
        <fullName evidence="3">MbtH protein</fullName>
    </recommendedName>
</protein>
<keyword evidence="2" id="KW-1185">Reference proteome</keyword>
<accession>A0ABQ4C790</accession>
<comment type="caution">
    <text evidence="1">The sequence shown here is derived from an EMBL/GenBank/DDBJ whole genome shotgun (WGS) entry which is preliminary data.</text>
</comment>
<gene>
    <name evidence="1" type="ORF">Air01nite_46990</name>
</gene>
<sequence>MSQGLWTNRVDTTRDVRTRWAVRLDWPAGDHEFGCPRGDEAAARRELERVRSFWSRGPMRPRLRLARISAHDFDLHASARRGCKAPDCP</sequence>
<proteinExistence type="predicted"/>
<name>A0ABQ4C790_9ACTN</name>
<dbReference type="EMBL" id="BONC01000035">
    <property type="protein sequence ID" value="GIF58604.1"/>
    <property type="molecule type" value="Genomic_DNA"/>
</dbReference>
<dbReference type="Proteomes" id="UP000624325">
    <property type="component" value="Unassembled WGS sequence"/>
</dbReference>
<evidence type="ECO:0000313" key="1">
    <source>
        <dbReference type="EMBL" id="GIF58604.1"/>
    </source>
</evidence>
<evidence type="ECO:0000313" key="2">
    <source>
        <dbReference type="Proteomes" id="UP000624325"/>
    </source>
</evidence>
<reference evidence="1 2" key="1">
    <citation type="submission" date="2021-01" db="EMBL/GenBank/DDBJ databases">
        <title>Whole genome shotgun sequence of Asanoa iriomotensis NBRC 100142.</title>
        <authorList>
            <person name="Komaki H."/>
            <person name="Tamura T."/>
        </authorList>
    </citation>
    <scope>NUCLEOTIDE SEQUENCE [LARGE SCALE GENOMIC DNA]</scope>
    <source>
        <strain evidence="1 2">NBRC 100142</strain>
    </source>
</reference>
<evidence type="ECO:0008006" key="3">
    <source>
        <dbReference type="Google" id="ProtNLM"/>
    </source>
</evidence>